<evidence type="ECO:0000313" key="5">
    <source>
        <dbReference type="Proteomes" id="UP001489004"/>
    </source>
</evidence>
<organism evidence="4 5">
    <name type="scientific">[Myrmecia] bisecta</name>
    <dbReference type="NCBI Taxonomy" id="41462"/>
    <lineage>
        <taxon>Eukaryota</taxon>
        <taxon>Viridiplantae</taxon>
        <taxon>Chlorophyta</taxon>
        <taxon>core chlorophytes</taxon>
        <taxon>Trebouxiophyceae</taxon>
        <taxon>Trebouxiales</taxon>
        <taxon>Trebouxiaceae</taxon>
        <taxon>Myrmecia</taxon>
    </lineage>
</organism>
<dbReference type="PANTHER" id="PTHR43420">
    <property type="entry name" value="ACETYLTRANSFERASE"/>
    <property type="match status" value="1"/>
</dbReference>
<dbReference type="InterPro" id="IPR050680">
    <property type="entry name" value="YpeA/RimI_acetyltransf"/>
</dbReference>
<dbReference type="AlphaFoldDB" id="A0AAW1PWT8"/>
<accession>A0AAW1PWT8</accession>
<keyword evidence="5" id="KW-1185">Reference proteome</keyword>
<evidence type="ECO:0000256" key="1">
    <source>
        <dbReference type="ARBA" id="ARBA00022679"/>
    </source>
</evidence>
<sequence length="285" mass="31286">MQKPVTVRTVATRSDVLQVVGLTASAFAEEVRGAGLTEAEWVDLETTELERNPGTWSHIGLACEGDVVLGAVVLKMGGEVEQHMSYWEVNQRVGVCPTFWSYLYDHIMVEHLKPGECLIDFIAVSTHAQGKGVGKMLMKWAEDTATKLIAEREPHAAKAELYLWVAAGNTIAQRLYEKCGYTVIAKTSEDPLSCIMYNIYKSFLGHPVWLRMRKSVALDHLRGKSVPGPEINGAPVVEKIMRRISRSLSGNEAGDKPTLLPTLSLNRFMALSAATAAEESALTSI</sequence>
<reference evidence="4 5" key="1">
    <citation type="journal article" date="2024" name="Nat. Commun.">
        <title>Phylogenomics reveals the evolutionary origins of lichenization in chlorophyte algae.</title>
        <authorList>
            <person name="Puginier C."/>
            <person name="Libourel C."/>
            <person name="Otte J."/>
            <person name="Skaloud P."/>
            <person name="Haon M."/>
            <person name="Grisel S."/>
            <person name="Petersen M."/>
            <person name="Berrin J.G."/>
            <person name="Delaux P.M."/>
            <person name="Dal Grande F."/>
            <person name="Keller J."/>
        </authorList>
    </citation>
    <scope>NUCLEOTIDE SEQUENCE [LARGE SCALE GENOMIC DNA]</scope>
    <source>
        <strain evidence="4 5">SAG 2043</strain>
    </source>
</reference>
<dbReference type="CDD" id="cd04301">
    <property type="entry name" value="NAT_SF"/>
    <property type="match status" value="1"/>
</dbReference>
<name>A0AAW1PWT8_9CHLO</name>
<dbReference type="Gene3D" id="3.40.630.30">
    <property type="match status" value="1"/>
</dbReference>
<dbReference type="InterPro" id="IPR016181">
    <property type="entry name" value="Acyl_CoA_acyltransferase"/>
</dbReference>
<keyword evidence="2" id="KW-0012">Acyltransferase</keyword>
<dbReference type="GO" id="GO:0016747">
    <property type="term" value="F:acyltransferase activity, transferring groups other than amino-acyl groups"/>
    <property type="evidence" value="ECO:0007669"/>
    <property type="project" value="InterPro"/>
</dbReference>
<keyword evidence="1" id="KW-0808">Transferase</keyword>
<evidence type="ECO:0000259" key="3">
    <source>
        <dbReference type="PROSITE" id="PS51186"/>
    </source>
</evidence>
<dbReference type="EMBL" id="JALJOR010000007">
    <property type="protein sequence ID" value="KAK9814413.1"/>
    <property type="molecule type" value="Genomic_DNA"/>
</dbReference>
<dbReference type="InterPro" id="IPR000182">
    <property type="entry name" value="GNAT_dom"/>
</dbReference>
<comment type="caution">
    <text evidence="4">The sequence shown here is derived from an EMBL/GenBank/DDBJ whole genome shotgun (WGS) entry which is preliminary data.</text>
</comment>
<dbReference type="Pfam" id="PF00583">
    <property type="entry name" value="Acetyltransf_1"/>
    <property type="match status" value="1"/>
</dbReference>
<dbReference type="PROSITE" id="PS51186">
    <property type="entry name" value="GNAT"/>
    <property type="match status" value="1"/>
</dbReference>
<evidence type="ECO:0000256" key="2">
    <source>
        <dbReference type="ARBA" id="ARBA00023315"/>
    </source>
</evidence>
<proteinExistence type="predicted"/>
<feature type="domain" description="N-acetyltransferase" evidence="3">
    <location>
        <begin position="5"/>
        <end position="217"/>
    </location>
</feature>
<protein>
    <recommendedName>
        <fullName evidence="3">N-acetyltransferase domain-containing protein</fullName>
    </recommendedName>
</protein>
<dbReference type="SUPFAM" id="SSF55729">
    <property type="entry name" value="Acyl-CoA N-acyltransferases (Nat)"/>
    <property type="match status" value="1"/>
</dbReference>
<gene>
    <name evidence="4" type="ORF">WJX72_005555</name>
</gene>
<evidence type="ECO:0000313" key="4">
    <source>
        <dbReference type="EMBL" id="KAK9814413.1"/>
    </source>
</evidence>
<dbReference type="Proteomes" id="UP001489004">
    <property type="component" value="Unassembled WGS sequence"/>
</dbReference>